<feature type="domain" description="HTH cro/C1-type" evidence="1">
    <location>
        <begin position="17"/>
        <end position="72"/>
    </location>
</feature>
<dbReference type="InterPro" id="IPR010982">
    <property type="entry name" value="Lambda_DNA-bd_dom_sf"/>
</dbReference>
<reference evidence="2 3" key="1">
    <citation type="journal article" date="2014" name="Appl. Environ. Microbiol.">
        <title>Insights into the Microbial Degradation of Rubber and Gutta-Percha by Analysis of the Complete Genome of Nocardia nova SH22a.</title>
        <authorList>
            <person name="Luo Q."/>
            <person name="Hiessl S."/>
            <person name="Poehlein A."/>
            <person name="Daniel R."/>
            <person name="Steinbuchel A."/>
        </authorList>
    </citation>
    <scope>NUCLEOTIDE SEQUENCE [LARGE SCALE GENOMIC DNA]</scope>
    <source>
        <strain evidence="2">SH22a</strain>
    </source>
</reference>
<dbReference type="EMBL" id="CP006850">
    <property type="protein sequence ID" value="AHH15858.1"/>
    <property type="molecule type" value="Genomic_DNA"/>
</dbReference>
<evidence type="ECO:0000313" key="3">
    <source>
        <dbReference type="Proteomes" id="UP000019150"/>
    </source>
</evidence>
<accession>W5TA64</accession>
<dbReference type="eggNOG" id="COG1396">
    <property type="taxonomic scope" value="Bacteria"/>
</dbReference>
<proteinExistence type="predicted"/>
<organism evidence="2 3">
    <name type="scientific">Nocardia nova SH22a</name>
    <dbReference type="NCBI Taxonomy" id="1415166"/>
    <lineage>
        <taxon>Bacteria</taxon>
        <taxon>Bacillati</taxon>
        <taxon>Actinomycetota</taxon>
        <taxon>Actinomycetes</taxon>
        <taxon>Mycobacteriales</taxon>
        <taxon>Nocardiaceae</taxon>
        <taxon>Nocardia</taxon>
    </lineage>
</organism>
<dbReference type="STRING" id="1415166.NONO_c10510"/>
<dbReference type="InterPro" id="IPR001387">
    <property type="entry name" value="Cro/C1-type_HTH"/>
</dbReference>
<sequence>MAEEDSTLPRRQLGRLLRQYRDEIGLTMAQAARLVEVGTTTLHRLERGTADKVRVRIIQHLCEIYERSAAETTTLKHLAEQAAVKSWYHEYSGLLPGNFDNYVELESAARQLVSYQELVPGLLQTEAYAHTVMRSFVPDEPEPTLQQHVALRMKRQLIIKRRAEPVFLDVVLHESALRRIVGGPKIMASQLRHLADASTRPNIQLRVLPFSAGLPMGLVPGPFVILKFGVNGKGKPIEPTVVYVESVLTAAIYLEKPADVDRYSEVSAALHGAALDPVNSRMLLRKIAKEYEQWM</sequence>
<keyword evidence="3" id="KW-1185">Reference proteome</keyword>
<name>W5TA64_9NOCA</name>
<protein>
    <submittedName>
        <fullName evidence="2">Putative DNA-binding protein</fullName>
    </submittedName>
</protein>
<dbReference type="Proteomes" id="UP000019150">
    <property type="component" value="Chromosome"/>
</dbReference>
<evidence type="ECO:0000259" key="1">
    <source>
        <dbReference type="PROSITE" id="PS50943"/>
    </source>
</evidence>
<dbReference type="AlphaFoldDB" id="W5TA64"/>
<evidence type="ECO:0000313" key="2">
    <source>
        <dbReference type="EMBL" id="AHH15858.1"/>
    </source>
</evidence>
<gene>
    <name evidence="2" type="ORF">NONO_c10510</name>
</gene>
<dbReference type="HOGENOM" id="CLU_055817_1_1_11"/>
<keyword evidence="2" id="KW-0238">DNA-binding</keyword>
<dbReference type="Pfam" id="PF13560">
    <property type="entry name" value="HTH_31"/>
    <property type="match status" value="1"/>
</dbReference>
<dbReference type="SUPFAM" id="SSF47413">
    <property type="entry name" value="lambda repressor-like DNA-binding domains"/>
    <property type="match status" value="1"/>
</dbReference>
<dbReference type="CDD" id="cd00093">
    <property type="entry name" value="HTH_XRE"/>
    <property type="match status" value="1"/>
</dbReference>
<dbReference type="OrthoDB" id="4523449at2"/>
<dbReference type="RefSeq" id="WP_025347379.1">
    <property type="nucleotide sequence ID" value="NZ_CP006850.1"/>
</dbReference>
<dbReference type="InterPro" id="IPR043917">
    <property type="entry name" value="DUF5753"/>
</dbReference>
<dbReference type="PROSITE" id="PS50943">
    <property type="entry name" value="HTH_CROC1"/>
    <property type="match status" value="1"/>
</dbReference>
<dbReference type="Gene3D" id="1.10.260.40">
    <property type="entry name" value="lambda repressor-like DNA-binding domains"/>
    <property type="match status" value="1"/>
</dbReference>
<dbReference type="Pfam" id="PF19054">
    <property type="entry name" value="DUF5753"/>
    <property type="match status" value="1"/>
</dbReference>
<dbReference type="GO" id="GO:0003677">
    <property type="term" value="F:DNA binding"/>
    <property type="evidence" value="ECO:0007669"/>
    <property type="project" value="UniProtKB-KW"/>
</dbReference>
<dbReference type="SMART" id="SM00530">
    <property type="entry name" value="HTH_XRE"/>
    <property type="match status" value="1"/>
</dbReference>
<dbReference type="KEGG" id="nno:NONO_c10510"/>